<dbReference type="GO" id="GO:0006397">
    <property type="term" value="P:mRNA processing"/>
    <property type="evidence" value="ECO:0007669"/>
    <property type="project" value="UniProtKB-KW"/>
</dbReference>
<feature type="region of interest" description="Disordered" evidence="11">
    <location>
        <begin position="344"/>
        <end position="369"/>
    </location>
</feature>
<dbReference type="PANTHER" id="PTHR13445:SF3">
    <property type="entry name" value="U5 SMALL NUCLEAR RIBONUCLEOPROTEIN TSSC4"/>
    <property type="match status" value="1"/>
</dbReference>
<dbReference type="Pfam" id="PF15264">
    <property type="entry name" value="TSSC4"/>
    <property type="match status" value="1"/>
</dbReference>
<evidence type="ECO:0000256" key="7">
    <source>
        <dbReference type="ARBA" id="ARBA00023187"/>
    </source>
</evidence>
<keyword evidence="4" id="KW-0963">Cytoplasm</keyword>
<sequence>MEDNFNVRVNKVFGSLPIAAAPAASSSLWCLTDEEIEKREWNRDKGTPVDDDEPKPYPKNLDGFANTSANGSNLETSDLQELQEDLDDLDDDDDDDELAKRQVSKPDDCDEETWNIRSSIGKDCTLDNEEEEDEFDQVAMGKEEALGSLYQRDITDYESDMKSYSELPKTFKDVNKDPRANRRAAEIRLREDAGGADCVDNMRAFTTLHPALNAQNGISKESVGLNSILKSKGDHVDTKSKKRVRFDSSCKDDCEKNSEGSNALASETSLVLDKPASIPKDSPNVPDYVRNPSKYKHYTFDPSADFDDSSNNRAYADFLKLVKQRDQMESQDCLPFELPKSVTFTPKKKPSGNTVGANRNESEKNHNKRLPIAMAAEDELIDGICAMEEDEHEEAADNRTKGSQISGRRYRTKGSE</sequence>
<reference evidence="12" key="2">
    <citation type="submission" date="2022-03" db="EMBL/GenBank/DDBJ databases">
        <title>Draft title - Genomic analysis of global carrot germplasm unveils the trajectory of domestication and the origin of high carotenoid orange carrot.</title>
        <authorList>
            <person name="Iorizzo M."/>
            <person name="Ellison S."/>
            <person name="Senalik D."/>
            <person name="Macko-Podgorni A."/>
            <person name="Grzebelus D."/>
            <person name="Bostan H."/>
            <person name="Rolling W."/>
            <person name="Curaba J."/>
            <person name="Simon P."/>
        </authorList>
    </citation>
    <scope>NUCLEOTIDE SEQUENCE</scope>
    <source>
        <tissue evidence="12">Leaf</tissue>
    </source>
</reference>
<dbReference type="Gramene" id="KZN10314">
    <property type="protein sequence ID" value="KZN10314"/>
    <property type="gene ID" value="DCAR_002970"/>
</dbReference>
<evidence type="ECO:0000256" key="10">
    <source>
        <dbReference type="ARBA" id="ARBA00045970"/>
    </source>
</evidence>
<dbReference type="GO" id="GO:0005737">
    <property type="term" value="C:cytoplasm"/>
    <property type="evidence" value="ECO:0007669"/>
    <property type="project" value="UniProtKB-SubCell"/>
</dbReference>
<name>A0A166HRR1_DAUCS</name>
<dbReference type="OrthoDB" id="1906282at2759"/>
<feature type="compositionally biased region" description="Polar residues" evidence="11">
    <location>
        <begin position="259"/>
        <end position="269"/>
    </location>
</feature>
<keyword evidence="8" id="KW-0539">Nucleus</keyword>
<evidence type="ECO:0000256" key="11">
    <source>
        <dbReference type="SAM" id="MobiDB-lite"/>
    </source>
</evidence>
<keyword evidence="6" id="KW-0747">Spliceosome</keyword>
<feature type="region of interest" description="Disordered" evidence="11">
    <location>
        <begin position="39"/>
        <end position="138"/>
    </location>
</feature>
<keyword evidence="13" id="KW-1185">Reference proteome</keyword>
<dbReference type="EMBL" id="CP093343">
    <property type="protein sequence ID" value="WOG83941.1"/>
    <property type="molecule type" value="Genomic_DNA"/>
</dbReference>
<accession>A0A166HRR1</accession>
<evidence type="ECO:0000256" key="3">
    <source>
        <dbReference type="ARBA" id="ARBA00010362"/>
    </source>
</evidence>
<evidence type="ECO:0000256" key="9">
    <source>
        <dbReference type="ARBA" id="ARBA00035304"/>
    </source>
</evidence>
<dbReference type="GO" id="GO:0005681">
    <property type="term" value="C:spliceosomal complex"/>
    <property type="evidence" value="ECO:0007669"/>
    <property type="project" value="UniProtKB-KW"/>
</dbReference>
<evidence type="ECO:0000256" key="4">
    <source>
        <dbReference type="ARBA" id="ARBA00022490"/>
    </source>
</evidence>
<dbReference type="PANTHER" id="PTHR13445">
    <property type="entry name" value="TUMOR SUPPRESSING SUBTRANSFERABLE CANDIDATE 4 TSSC4"/>
    <property type="match status" value="1"/>
</dbReference>
<protein>
    <recommendedName>
        <fullName evidence="9">U5 small nuclear ribonucleoprotein TSSC4</fullName>
    </recommendedName>
</protein>
<evidence type="ECO:0000256" key="6">
    <source>
        <dbReference type="ARBA" id="ARBA00022728"/>
    </source>
</evidence>
<feature type="compositionally biased region" description="Acidic residues" evidence="11">
    <location>
        <begin position="81"/>
        <end position="97"/>
    </location>
</feature>
<dbReference type="GO" id="GO:0008380">
    <property type="term" value="P:RNA splicing"/>
    <property type="evidence" value="ECO:0007669"/>
    <property type="project" value="UniProtKB-KW"/>
</dbReference>
<keyword evidence="5" id="KW-0507">mRNA processing</keyword>
<evidence type="ECO:0000256" key="5">
    <source>
        <dbReference type="ARBA" id="ARBA00022664"/>
    </source>
</evidence>
<feature type="compositionally biased region" description="Acidic residues" evidence="11">
    <location>
        <begin position="126"/>
        <end position="136"/>
    </location>
</feature>
<evidence type="ECO:0000313" key="13">
    <source>
        <dbReference type="Proteomes" id="UP000077755"/>
    </source>
</evidence>
<gene>
    <name evidence="12" type="ORF">DCAR_0103120</name>
</gene>
<dbReference type="KEGG" id="dcr:108204729"/>
<feature type="region of interest" description="Disordered" evidence="11">
    <location>
        <begin position="390"/>
        <end position="416"/>
    </location>
</feature>
<comment type="subcellular location">
    <subcellularLocation>
        <location evidence="2">Cytoplasm</location>
    </subcellularLocation>
    <subcellularLocation>
        <location evidence="1">Nucleus</location>
    </subcellularLocation>
</comment>
<reference evidence="12" key="1">
    <citation type="journal article" date="2016" name="Nat. Genet.">
        <title>A high-quality carrot genome assembly provides new insights into carotenoid accumulation and asterid genome evolution.</title>
        <authorList>
            <person name="Iorizzo M."/>
            <person name="Ellison S."/>
            <person name="Senalik D."/>
            <person name="Zeng P."/>
            <person name="Satapoomin P."/>
            <person name="Huang J."/>
            <person name="Bowman M."/>
            <person name="Iovene M."/>
            <person name="Sanseverino W."/>
            <person name="Cavagnaro P."/>
            <person name="Yildiz M."/>
            <person name="Macko-Podgorni A."/>
            <person name="Moranska E."/>
            <person name="Grzebelus E."/>
            <person name="Grzebelus D."/>
            <person name="Ashrafi H."/>
            <person name="Zheng Z."/>
            <person name="Cheng S."/>
            <person name="Spooner D."/>
            <person name="Van Deynze A."/>
            <person name="Simon P."/>
        </authorList>
    </citation>
    <scope>NUCLEOTIDE SEQUENCE</scope>
    <source>
        <tissue evidence="12">Leaf</tissue>
    </source>
</reference>
<evidence type="ECO:0000256" key="1">
    <source>
        <dbReference type="ARBA" id="ARBA00004123"/>
    </source>
</evidence>
<keyword evidence="7" id="KW-0508">mRNA splicing</keyword>
<dbReference type="Proteomes" id="UP000077755">
    <property type="component" value="Chromosome 1"/>
</dbReference>
<comment type="function">
    <text evidence="10">Protein associated with the U5 snRNP, during its maturation and its post-splicing recycling and which is required for spliceosomal tri-snRNP complex assembly in the nucleus. Has a molecular sequestering activity and transiently hinders SNRNP200 binding sites for constitutive splicing factors that intervene later during the assembly of the spliceosome and splicing. Together with its molecular sequestering activity, may also function as a molecular adapter and placeholder, coordinating the assembly of the U5 snRNP and its association with the U4/U6 di-snRNP.</text>
</comment>
<evidence type="ECO:0000313" key="12">
    <source>
        <dbReference type="EMBL" id="WOG83941.1"/>
    </source>
</evidence>
<feature type="compositionally biased region" description="Basic and acidic residues" evidence="11">
    <location>
        <begin position="39"/>
        <end position="48"/>
    </location>
</feature>
<dbReference type="InterPro" id="IPR029338">
    <property type="entry name" value="TSSC4"/>
</dbReference>
<evidence type="ECO:0000256" key="2">
    <source>
        <dbReference type="ARBA" id="ARBA00004496"/>
    </source>
</evidence>
<evidence type="ECO:0000256" key="8">
    <source>
        <dbReference type="ARBA" id="ARBA00023242"/>
    </source>
</evidence>
<feature type="compositionally biased region" description="Basic and acidic residues" evidence="11">
    <location>
        <begin position="98"/>
        <end position="107"/>
    </location>
</feature>
<comment type="similarity">
    <text evidence="3">Belongs to the TSSC4 family.</text>
</comment>
<feature type="compositionally biased region" description="Polar residues" evidence="11">
    <location>
        <begin position="65"/>
        <end position="77"/>
    </location>
</feature>
<organism evidence="12 13">
    <name type="scientific">Daucus carota subsp. sativus</name>
    <name type="common">Carrot</name>
    <dbReference type="NCBI Taxonomy" id="79200"/>
    <lineage>
        <taxon>Eukaryota</taxon>
        <taxon>Viridiplantae</taxon>
        <taxon>Streptophyta</taxon>
        <taxon>Embryophyta</taxon>
        <taxon>Tracheophyta</taxon>
        <taxon>Spermatophyta</taxon>
        <taxon>Magnoliopsida</taxon>
        <taxon>eudicotyledons</taxon>
        <taxon>Gunneridae</taxon>
        <taxon>Pentapetalae</taxon>
        <taxon>asterids</taxon>
        <taxon>campanulids</taxon>
        <taxon>Apiales</taxon>
        <taxon>Apiaceae</taxon>
        <taxon>Apioideae</taxon>
        <taxon>Scandiceae</taxon>
        <taxon>Daucinae</taxon>
        <taxon>Daucus</taxon>
        <taxon>Daucus sect. Daucus</taxon>
    </lineage>
</organism>
<dbReference type="OMA" id="MDESFRV"/>
<proteinExistence type="inferred from homology"/>
<dbReference type="AlphaFoldDB" id="A0A166HRR1"/>
<feature type="region of interest" description="Disordered" evidence="11">
    <location>
        <begin position="250"/>
        <end position="292"/>
    </location>
</feature>